<keyword evidence="2" id="KW-1185">Reference proteome</keyword>
<protein>
    <submittedName>
        <fullName evidence="1">Ester cyclase</fullName>
    </submittedName>
</protein>
<dbReference type="RefSeq" id="WP_109906165.1">
    <property type="nucleotide sequence ID" value="NZ_QGLE01000006.1"/>
</dbReference>
<name>A0A317E6N3_9PROT</name>
<dbReference type="OrthoDB" id="8849037at2"/>
<dbReference type="InterPro" id="IPR009959">
    <property type="entry name" value="Cyclase_SnoaL-like"/>
</dbReference>
<dbReference type="InterPro" id="IPR032710">
    <property type="entry name" value="NTF2-like_dom_sf"/>
</dbReference>
<sequence>MDSQSLKALIRAHYQATINGYDPSAIDAQVAPDFVDHTSPGEAVRGPRGLKAQIAGLHAAFPDLQVKILDMVAEEDRVAVRSRFRGTHRGTFRGILPTGVRIDVTGTFIWKVEETSGRIKERWGMLDQPSLMRQIGFL</sequence>
<evidence type="ECO:0000313" key="1">
    <source>
        <dbReference type="EMBL" id="PWR22649.1"/>
    </source>
</evidence>
<gene>
    <name evidence="1" type="ORF">DKG74_12335</name>
</gene>
<dbReference type="Gene3D" id="3.10.450.50">
    <property type="match status" value="1"/>
</dbReference>
<accession>A0A317E6N3</accession>
<dbReference type="GO" id="GO:0030638">
    <property type="term" value="P:polyketide metabolic process"/>
    <property type="evidence" value="ECO:0007669"/>
    <property type="project" value="InterPro"/>
</dbReference>
<reference evidence="1 2" key="1">
    <citation type="submission" date="2018-05" db="EMBL/GenBank/DDBJ databases">
        <title>Zavarzinia sp. HR-AS.</title>
        <authorList>
            <person name="Lee Y."/>
            <person name="Jeon C.O."/>
        </authorList>
    </citation>
    <scope>NUCLEOTIDE SEQUENCE [LARGE SCALE GENOMIC DNA]</scope>
    <source>
        <strain evidence="1 2">HR-AS</strain>
    </source>
</reference>
<dbReference type="PANTHER" id="PTHR38436:SF1">
    <property type="entry name" value="ESTER CYCLASE"/>
    <property type="match status" value="1"/>
</dbReference>
<dbReference type="Proteomes" id="UP000245461">
    <property type="component" value="Unassembled WGS sequence"/>
</dbReference>
<dbReference type="SUPFAM" id="SSF54427">
    <property type="entry name" value="NTF2-like"/>
    <property type="match status" value="1"/>
</dbReference>
<evidence type="ECO:0000313" key="2">
    <source>
        <dbReference type="Proteomes" id="UP000245461"/>
    </source>
</evidence>
<organism evidence="1 2">
    <name type="scientific">Zavarzinia aquatilis</name>
    <dbReference type="NCBI Taxonomy" id="2211142"/>
    <lineage>
        <taxon>Bacteria</taxon>
        <taxon>Pseudomonadati</taxon>
        <taxon>Pseudomonadota</taxon>
        <taxon>Alphaproteobacteria</taxon>
        <taxon>Rhodospirillales</taxon>
        <taxon>Zavarziniaceae</taxon>
        <taxon>Zavarzinia</taxon>
    </lineage>
</organism>
<dbReference type="PANTHER" id="PTHR38436">
    <property type="entry name" value="POLYKETIDE CYCLASE SNOAL-LIKE DOMAIN"/>
    <property type="match status" value="1"/>
</dbReference>
<proteinExistence type="predicted"/>
<dbReference type="EMBL" id="QGLE01000006">
    <property type="protein sequence ID" value="PWR22649.1"/>
    <property type="molecule type" value="Genomic_DNA"/>
</dbReference>
<comment type="caution">
    <text evidence="1">The sequence shown here is derived from an EMBL/GenBank/DDBJ whole genome shotgun (WGS) entry which is preliminary data.</text>
</comment>
<dbReference type="AlphaFoldDB" id="A0A317E6N3"/>
<dbReference type="Pfam" id="PF07366">
    <property type="entry name" value="SnoaL"/>
    <property type="match status" value="1"/>
</dbReference>